<proteinExistence type="predicted"/>
<protein>
    <submittedName>
        <fullName evidence="3">Uncharacterized protein</fullName>
    </submittedName>
</protein>
<feature type="compositionally biased region" description="Polar residues" evidence="1">
    <location>
        <begin position="252"/>
        <end position="262"/>
    </location>
</feature>
<accession>A0A2V3IFG4</accession>
<dbReference type="OrthoDB" id="10548963at2759"/>
<name>A0A2V3IFG4_9FLOR</name>
<gene>
    <name evidence="3" type="ORF">BWQ96_09530</name>
</gene>
<dbReference type="AlphaFoldDB" id="A0A2V3IFG4"/>
<sequence>MMVHVLSFLVAALVCKCATGVPMSMVTKCGKAGIVLSLEEERFCCEQFKLNCPLLKAVEADSVVEQIIRTGTDGEDKLKVHVRNLGERCKPPLYVCAVGLHCMQGFCFRKKTKSHLRRLMERGKEIEEEERSVIDDDDDNDEDPLLARDDQILRGQSIKVSDNTNLKHSLAAGTHGSVGIRGLGPNNIESSGMEEDELAANIGDLLSKTMGVKLSSKQIHDVREVIAGTFDERAEREEQVDAAEGILDAENNETAADSLENSVTRDKRRTTHAHLNSGKGDRMASENERGGRGGGNISHELAEREERRGCENMDESQERHQTMQCPARYAKRNNAVDAAAAHAAAIADAIRREAESLRM</sequence>
<keyword evidence="4" id="KW-1185">Reference proteome</keyword>
<keyword evidence="2" id="KW-0732">Signal</keyword>
<dbReference type="Proteomes" id="UP000247409">
    <property type="component" value="Unassembled WGS sequence"/>
</dbReference>
<evidence type="ECO:0000313" key="3">
    <source>
        <dbReference type="EMBL" id="PXF40768.1"/>
    </source>
</evidence>
<reference evidence="3 4" key="1">
    <citation type="journal article" date="2018" name="Mol. Biol. Evol.">
        <title>Analysis of the draft genome of the red seaweed Gracilariopsis chorda provides insights into genome size evolution in Rhodophyta.</title>
        <authorList>
            <person name="Lee J."/>
            <person name="Yang E.C."/>
            <person name="Graf L."/>
            <person name="Yang J.H."/>
            <person name="Qiu H."/>
            <person name="Zel Zion U."/>
            <person name="Chan C.X."/>
            <person name="Stephens T.G."/>
            <person name="Weber A.P.M."/>
            <person name="Boo G.H."/>
            <person name="Boo S.M."/>
            <person name="Kim K.M."/>
            <person name="Shin Y."/>
            <person name="Jung M."/>
            <person name="Lee S.J."/>
            <person name="Yim H.S."/>
            <person name="Lee J.H."/>
            <person name="Bhattacharya D."/>
            <person name="Yoon H.S."/>
        </authorList>
    </citation>
    <scope>NUCLEOTIDE SEQUENCE [LARGE SCALE GENOMIC DNA]</scope>
    <source>
        <strain evidence="3 4">SKKU-2015</strain>
        <tissue evidence="3">Whole body</tissue>
    </source>
</reference>
<organism evidence="3 4">
    <name type="scientific">Gracilariopsis chorda</name>
    <dbReference type="NCBI Taxonomy" id="448386"/>
    <lineage>
        <taxon>Eukaryota</taxon>
        <taxon>Rhodophyta</taxon>
        <taxon>Florideophyceae</taxon>
        <taxon>Rhodymeniophycidae</taxon>
        <taxon>Gracilariales</taxon>
        <taxon>Gracilariaceae</taxon>
        <taxon>Gracilariopsis</taxon>
    </lineage>
</organism>
<evidence type="ECO:0000256" key="1">
    <source>
        <dbReference type="SAM" id="MobiDB-lite"/>
    </source>
</evidence>
<feature type="region of interest" description="Disordered" evidence="1">
    <location>
        <begin position="245"/>
        <end position="325"/>
    </location>
</feature>
<feature type="signal peptide" evidence="2">
    <location>
        <begin position="1"/>
        <end position="20"/>
    </location>
</feature>
<feature type="chain" id="PRO_5016020114" evidence="2">
    <location>
        <begin position="21"/>
        <end position="359"/>
    </location>
</feature>
<dbReference type="EMBL" id="NBIV01000261">
    <property type="protein sequence ID" value="PXF40768.1"/>
    <property type="molecule type" value="Genomic_DNA"/>
</dbReference>
<feature type="compositionally biased region" description="Basic and acidic residues" evidence="1">
    <location>
        <begin position="279"/>
        <end position="291"/>
    </location>
</feature>
<comment type="caution">
    <text evidence="3">The sequence shown here is derived from an EMBL/GenBank/DDBJ whole genome shotgun (WGS) entry which is preliminary data.</text>
</comment>
<feature type="compositionally biased region" description="Basic and acidic residues" evidence="1">
    <location>
        <begin position="300"/>
        <end position="321"/>
    </location>
</feature>
<evidence type="ECO:0000313" key="4">
    <source>
        <dbReference type="Proteomes" id="UP000247409"/>
    </source>
</evidence>
<evidence type="ECO:0000256" key="2">
    <source>
        <dbReference type="SAM" id="SignalP"/>
    </source>
</evidence>